<reference evidence="2 3" key="1">
    <citation type="journal article" date="2008" name="Genome Res.">
        <title>Insights from the complete genome sequence of Mycobacterium marinum on the evolution of Mycobacterium tuberculosis.</title>
        <authorList>
            <person name="Stinear T.P."/>
            <person name="Seemann T."/>
            <person name="Harrison P.F."/>
            <person name="Jenkin G.A."/>
            <person name="Davies J.K."/>
            <person name="Johnson P.D."/>
            <person name="Abdellah Z."/>
            <person name="Arrowsmith C."/>
            <person name="Chillingworth T."/>
            <person name="Churcher C."/>
            <person name="Clarke K."/>
            <person name="Cronin A."/>
            <person name="Davis P."/>
            <person name="Goodhead I."/>
            <person name="Holroyd N."/>
            <person name="Jagels K."/>
            <person name="Lord A."/>
            <person name="Moule S."/>
            <person name="Mungall K."/>
            <person name="Norbertczak H."/>
            <person name="Quail M.A."/>
            <person name="Rabbinowitsch E."/>
            <person name="Walker D."/>
            <person name="White B."/>
            <person name="Whitehead S."/>
            <person name="Small P.L."/>
            <person name="Brosch R."/>
            <person name="Ramakrishnan L."/>
            <person name="Fischbach M.A."/>
            <person name="Parkhill J."/>
            <person name="Cole S.T."/>
        </authorList>
    </citation>
    <scope>NUCLEOTIDE SEQUENCE [LARGE SCALE GENOMIC DNA]</scope>
    <source>
        <strain evidence="3">ATCC BAA-535 / M</strain>
    </source>
</reference>
<name>B2HQS7_MYCMM</name>
<keyword evidence="3" id="KW-1185">Reference proteome</keyword>
<dbReference type="KEGG" id="mmi:MMAR_5564"/>
<dbReference type="Proteomes" id="UP000001190">
    <property type="component" value="Chromosome"/>
</dbReference>
<gene>
    <name evidence="2" type="ordered locus">MMAR_5564</name>
</gene>
<proteinExistence type="predicted"/>
<evidence type="ECO:0000256" key="1">
    <source>
        <dbReference type="SAM" id="MobiDB-lite"/>
    </source>
</evidence>
<evidence type="ECO:0000313" key="3">
    <source>
        <dbReference type="Proteomes" id="UP000001190"/>
    </source>
</evidence>
<organism evidence="2 3">
    <name type="scientific">Mycobacterium marinum (strain ATCC BAA-535 / M)</name>
    <dbReference type="NCBI Taxonomy" id="216594"/>
    <lineage>
        <taxon>Bacteria</taxon>
        <taxon>Bacillati</taxon>
        <taxon>Actinomycetota</taxon>
        <taxon>Actinomycetes</taxon>
        <taxon>Mycobacteriales</taxon>
        <taxon>Mycobacteriaceae</taxon>
        <taxon>Mycobacterium</taxon>
        <taxon>Mycobacterium ulcerans group</taxon>
    </lineage>
</organism>
<sequence length="64" mass="6846">MRIGSRDSGLVYLDGDQRPLGRHEGRSGAAVAWLNTRTPQPTAKSCPRGSPNRLGNPLLTSTNS</sequence>
<feature type="compositionally biased region" description="Basic and acidic residues" evidence="1">
    <location>
        <begin position="15"/>
        <end position="26"/>
    </location>
</feature>
<protein>
    <submittedName>
        <fullName evidence="2">Uncharacterized protein</fullName>
    </submittedName>
</protein>
<accession>B2HQS7</accession>
<evidence type="ECO:0000313" key="2">
    <source>
        <dbReference type="EMBL" id="ACC39247.1"/>
    </source>
</evidence>
<dbReference type="AlphaFoldDB" id="B2HQS7"/>
<dbReference type="eggNOG" id="ENOG5030UZ3">
    <property type="taxonomic scope" value="Bacteria"/>
</dbReference>
<dbReference type="HOGENOM" id="CLU_2863010_0_0_11"/>
<feature type="region of interest" description="Disordered" evidence="1">
    <location>
        <begin position="1"/>
        <end position="64"/>
    </location>
</feature>
<dbReference type="EMBL" id="CP000854">
    <property type="protein sequence ID" value="ACC39247.1"/>
    <property type="molecule type" value="Genomic_DNA"/>
</dbReference>